<accession>A0ABR1TCT2</accession>
<evidence type="ECO:0000313" key="9">
    <source>
        <dbReference type="EMBL" id="KAK8043806.1"/>
    </source>
</evidence>
<name>A0ABR1TCT2_9PEZI</name>
<evidence type="ECO:0000259" key="8">
    <source>
        <dbReference type="Pfam" id="PF20684"/>
    </source>
</evidence>
<feature type="transmembrane region" description="Helical" evidence="7">
    <location>
        <begin position="187"/>
        <end position="212"/>
    </location>
</feature>
<feature type="transmembrane region" description="Helical" evidence="7">
    <location>
        <begin position="31"/>
        <end position="51"/>
    </location>
</feature>
<comment type="caution">
    <text evidence="9">The sequence shown here is derived from an EMBL/GenBank/DDBJ whole genome shotgun (WGS) entry which is preliminary data.</text>
</comment>
<feature type="transmembrane region" description="Helical" evidence="7">
    <location>
        <begin position="143"/>
        <end position="167"/>
    </location>
</feature>
<keyword evidence="2 7" id="KW-0812">Transmembrane</keyword>
<sequence>MSFPPGVDLCSIPMGAPPPGLVPNFVNPPDLSTATLITGAVLTGLSTTLVIGRLANAWDHMKVADYLTIAGWVLSTGYTGIVMAMSRYTRHAWDMPACWYIADYIWKLLFSQNLLLGLTQFITKAAIFVLYLQLFATSRNTRYAITGGIIFMGALYLTHPILVAVYMTPLPNETWADLATDGRPNKISIYAPIHGIGSIVLDTYIFIIPILVLRKLQVPQKQKLQLLAVFFVASFGIISSIASCIWRFMVLLGENGDFTYQQANLFIWILVEHNVALIVGCMPGFSGLIKTRIPNSSFYQSMRSKLGYSSTYGSSNLSKSTMPGASYASKGTFSAKATESRRARSHYYEMDDKSLAPKTQVSVRYQSDSPERLLPEDERGILRTTDVATSYHPKPPTPHAL</sequence>
<keyword evidence="4 7" id="KW-0472">Membrane</keyword>
<evidence type="ECO:0000256" key="7">
    <source>
        <dbReference type="SAM" id="Phobius"/>
    </source>
</evidence>
<organism evidence="9 10">
    <name type="scientific">Apiospora phragmitis</name>
    <dbReference type="NCBI Taxonomy" id="2905665"/>
    <lineage>
        <taxon>Eukaryota</taxon>
        <taxon>Fungi</taxon>
        <taxon>Dikarya</taxon>
        <taxon>Ascomycota</taxon>
        <taxon>Pezizomycotina</taxon>
        <taxon>Sordariomycetes</taxon>
        <taxon>Xylariomycetidae</taxon>
        <taxon>Amphisphaeriales</taxon>
        <taxon>Apiosporaceae</taxon>
        <taxon>Apiospora</taxon>
    </lineage>
</organism>
<gene>
    <name evidence="9" type="ORF">PG994_012644</name>
</gene>
<dbReference type="Proteomes" id="UP001480595">
    <property type="component" value="Unassembled WGS sequence"/>
</dbReference>
<dbReference type="PANTHER" id="PTHR33048:SF47">
    <property type="entry name" value="INTEGRAL MEMBRANE PROTEIN-RELATED"/>
    <property type="match status" value="1"/>
</dbReference>
<keyword evidence="3 7" id="KW-1133">Transmembrane helix</keyword>
<evidence type="ECO:0000256" key="4">
    <source>
        <dbReference type="ARBA" id="ARBA00023136"/>
    </source>
</evidence>
<feature type="transmembrane region" description="Helical" evidence="7">
    <location>
        <begin position="104"/>
        <end position="131"/>
    </location>
</feature>
<evidence type="ECO:0000256" key="6">
    <source>
        <dbReference type="SAM" id="MobiDB-lite"/>
    </source>
</evidence>
<evidence type="ECO:0000256" key="3">
    <source>
        <dbReference type="ARBA" id="ARBA00022989"/>
    </source>
</evidence>
<evidence type="ECO:0000256" key="1">
    <source>
        <dbReference type="ARBA" id="ARBA00004141"/>
    </source>
</evidence>
<dbReference type="EMBL" id="JAQQWL010000012">
    <property type="protein sequence ID" value="KAK8043806.1"/>
    <property type="molecule type" value="Genomic_DNA"/>
</dbReference>
<reference evidence="9 10" key="1">
    <citation type="submission" date="2023-01" db="EMBL/GenBank/DDBJ databases">
        <title>Analysis of 21 Apiospora genomes using comparative genomics revels a genus with tremendous synthesis potential of carbohydrate active enzymes and secondary metabolites.</title>
        <authorList>
            <person name="Sorensen T."/>
        </authorList>
    </citation>
    <scope>NUCLEOTIDE SEQUENCE [LARGE SCALE GENOMIC DNA]</scope>
    <source>
        <strain evidence="9 10">CBS 135458</strain>
    </source>
</reference>
<feature type="transmembrane region" description="Helical" evidence="7">
    <location>
        <begin position="224"/>
        <end position="249"/>
    </location>
</feature>
<feature type="transmembrane region" description="Helical" evidence="7">
    <location>
        <begin position="63"/>
        <end position="84"/>
    </location>
</feature>
<dbReference type="InterPro" id="IPR052337">
    <property type="entry name" value="SAT4-like"/>
</dbReference>
<comment type="similarity">
    <text evidence="5">Belongs to the SAT4 family.</text>
</comment>
<keyword evidence="10" id="KW-1185">Reference proteome</keyword>
<feature type="domain" description="Rhodopsin" evidence="8">
    <location>
        <begin position="60"/>
        <end position="290"/>
    </location>
</feature>
<evidence type="ECO:0000256" key="2">
    <source>
        <dbReference type="ARBA" id="ARBA00022692"/>
    </source>
</evidence>
<dbReference type="RefSeq" id="XP_066710201.1">
    <property type="nucleotide sequence ID" value="XM_066864053.1"/>
</dbReference>
<comment type="subcellular location">
    <subcellularLocation>
        <location evidence="1">Membrane</location>
        <topology evidence="1">Multi-pass membrane protein</topology>
    </subcellularLocation>
</comment>
<evidence type="ECO:0000313" key="10">
    <source>
        <dbReference type="Proteomes" id="UP001480595"/>
    </source>
</evidence>
<protein>
    <recommendedName>
        <fullName evidence="8">Rhodopsin domain-containing protein</fullName>
    </recommendedName>
</protein>
<dbReference type="GeneID" id="92097116"/>
<evidence type="ECO:0000256" key="5">
    <source>
        <dbReference type="ARBA" id="ARBA00038359"/>
    </source>
</evidence>
<feature type="compositionally biased region" description="Basic and acidic residues" evidence="6">
    <location>
        <begin position="369"/>
        <end position="381"/>
    </location>
</feature>
<dbReference type="InterPro" id="IPR049326">
    <property type="entry name" value="Rhodopsin_dom_fungi"/>
</dbReference>
<dbReference type="PANTHER" id="PTHR33048">
    <property type="entry name" value="PTH11-LIKE INTEGRAL MEMBRANE PROTEIN (AFU_ORTHOLOGUE AFUA_5G11245)"/>
    <property type="match status" value="1"/>
</dbReference>
<dbReference type="Pfam" id="PF20684">
    <property type="entry name" value="Fung_rhodopsin"/>
    <property type="match status" value="1"/>
</dbReference>
<feature type="transmembrane region" description="Helical" evidence="7">
    <location>
        <begin position="265"/>
        <end position="289"/>
    </location>
</feature>
<feature type="region of interest" description="Disordered" evidence="6">
    <location>
        <begin position="359"/>
        <end position="401"/>
    </location>
</feature>
<proteinExistence type="inferred from homology"/>
<feature type="compositionally biased region" description="Polar residues" evidence="6">
    <location>
        <begin position="359"/>
        <end position="368"/>
    </location>
</feature>